<dbReference type="PANTHER" id="PTHR33050">
    <property type="entry name" value="REVERSE TRANSCRIPTASE DOMAIN-CONTAINING PROTEIN"/>
    <property type="match status" value="1"/>
</dbReference>
<keyword evidence="3" id="KW-1185">Reference proteome</keyword>
<dbReference type="EMBL" id="JAWWNJ010000050">
    <property type="protein sequence ID" value="KAK7016596.1"/>
    <property type="molecule type" value="Genomic_DNA"/>
</dbReference>
<feature type="non-terminal residue" evidence="2">
    <location>
        <position position="1"/>
    </location>
</feature>
<dbReference type="AlphaFoldDB" id="A0AAW0ATP1"/>
<dbReference type="EMBL" id="JAWWNJ010000050">
    <property type="protein sequence ID" value="KAK7016594.1"/>
    <property type="molecule type" value="Genomic_DNA"/>
</dbReference>
<comment type="caution">
    <text evidence="2">The sequence shown here is derived from an EMBL/GenBank/DDBJ whole genome shotgun (WGS) entry which is preliminary data.</text>
</comment>
<name>A0AAW0ATP1_9AGAR</name>
<organism evidence="2 3">
    <name type="scientific">Favolaschia claudopus</name>
    <dbReference type="NCBI Taxonomy" id="2862362"/>
    <lineage>
        <taxon>Eukaryota</taxon>
        <taxon>Fungi</taxon>
        <taxon>Dikarya</taxon>
        <taxon>Basidiomycota</taxon>
        <taxon>Agaricomycotina</taxon>
        <taxon>Agaricomycetes</taxon>
        <taxon>Agaricomycetidae</taxon>
        <taxon>Agaricales</taxon>
        <taxon>Marasmiineae</taxon>
        <taxon>Mycenaceae</taxon>
        <taxon>Favolaschia</taxon>
    </lineage>
</organism>
<evidence type="ECO:0000313" key="2">
    <source>
        <dbReference type="EMBL" id="KAK7016596.1"/>
    </source>
</evidence>
<dbReference type="Proteomes" id="UP001362999">
    <property type="component" value="Unassembled WGS sequence"/>
</dbReference>
<protein>
    <submittedName>
        <fullName evidence="2">Uncharacterized protein</fullName>
    </submittedName>
</protein>
<evidence type="ECO:0000313" key="3">
    <source>
        <dbReference type="Proteomes" id="UP001362999"/>
    </source>
</evidence>
<dbReference type="InterPro" id="IPR052055">
    <property type="entry name" value="Hepadnavirus_pol/RT"/>
</dbReference>
<gene>
    <name evidence="1" type="ORF">R3P38DRAFT_2455934</name>
    <name evidence="2" type="ORF">R3P38DRAFT_2460271</name>
</gene>
<dbReference type="PANTHER" id="PTHR33050:SF7">
    <property type="entry name" value="RIBONUCLEASE H"/>
    <property type="match status" value="1"/>
</dbReference>
<accession>A0AAW0ATP1</accession>
<evidence type="ECO:0000313" key="1">
    <source>
        <dbReference type="EMBL" id="KAK7016594.1"/>
    </source>
</evidence>
<sequence length="181" mass="20318">SFDLKAFHRTIPVHPSHKRFLVFRLGPDFYIDHCVPFGLAPASSDAGQVGGAIKRIWTLRLDKRGLALRYEDDFSVLRFPACSLSHQDIFALVADLEAPGHEGKSGTSFEGTFRSIGFMWDVDGKKVWTPEDKLVKYCSRIQRALSVPMVSLHDLQQIHGTLVHLRFVHEDGSPHLPAISN</sequence>
<feature type="non-terminal residue" evidence="2">
    <location>
        <position position="181"/>
    </location>
</feature>
<reference evidence="2 3" key="1">
    <citation type="journal article" date="2024" name="J Genomics">
        <title>Draft genome sequencing and assembly of Favolaschia claudopus CIRM-BRFM 2984 isolated from oak limbs.</title>
        <authorList>
            <person name="Navarro D."/>
            <person name="Drula E."/>
            <person name="Chaduli D."/>
            <person name="Cazenave R."/>
            <person name="Ahrendt S."/>
            <person name="Wang J."/>
            <person name="Lipzen A."/>
            <person name="Daum C."/>
            <person name="Barry K."/>
            <person name="Grigoriev I.V."/>
            <person name="Favel A."/>
            <person name="Rosso M.N."/>
            <person name="Martin F."/>
        </authorList>
    </citation>
    <scope>NUCLEOTIDE SEQUENCE [LARGE SCALE GENOMIC DNA]</scope>
    <source>
        <strain evidence="2 3">CIRM-BRFM 2984</strain>
    </source>
</reference>
<proteinExistence type="predicted"/>